<reference evidence="8 9" key="1">
    <citation type="submission" date="2019-07" db="EMBL/GenBank/DDBJ databases">
        <title>WGS assembly of Gossypium mustelinum.</title>
        <authorList>
            <person name="Chen Z.J."/>
            <person name="Sreedasyam A."/>
            <person name="Ando A."/>
            <person name="Song Q."/>
            <person name="De L."/>
            <person name="Hulse-Kemp A."/>
            <person name="Ding M."/>
            <person name="Ye W."/>
            <person name="Kirkbride R."/>
            <person name="Jenkins J."/>
            <person name="Plott C."/>
            <person name="Lovell J."/>
            <person name="Lin Y.-M."/>
            <person name="Vaughn R."/>
            <person name="Liu B."/>
            <person name="Li W."/>
            <person name="Simpson S."/>
            <person name="Scheffler B."/>
            <person name="Saski C."/>
            <person name="Grover C."/>
            <person name="Hu G."/>
            <person name="Conover J."/>
            <person name="Carlson J."/>
            <person name="Shu S."/>
            <person name="Boston L."/>
            <person name="Williams M."/>
            <person name="Peterson D."/>
            <person name="Mcgee K."/>
            <person name="Jones D."/>
            <person name="Wendel J."/>
            <person name="Stelly D."/>
            <person name="Grimwood J."/>
            <person name="Schmutz J."/>
        </authorList>
    </citation>
    <scope>NUCLEOTIDE SEQUENCE [LARGE SCALE GENOMIC DNA]</scope>
    <source>
        <strain evidence="8">1408120.09</strain>
    </source>
</reference>
<dbReference type="GO" id="GO:0008270">
    <property type="term" value="F:zinc ion binding"/>
    <property type="evidence" value="ECO:0007669"/>
    <property type="project" value="InterPro"/>
</dbReference>
<evidence type="ECO:0000256" key="1">
    <source>
        <dbReference type="ARBA" id="ARBA00001947"/>
    </source>
</evidence>
<evidence type="ECO:0000256" key="6">
    <source>
        <dbReference type="ARBA" id="ARBA00023002"/>
    </source>
</evidence>
<evidence type="ECO:0000313" key="8">
    <source>
        <dbReference type="EMBL" id="TYJ10699.1"/>
    </source>
</evidence>
<dbReference type="InterPro" id="IPR013154">
    <property type="entry name" value="ADH-like_N"/>
</dbReference>
<dbReference type="SUPFAM" id="SSF50129">
    <property type="entry name" value="GroES-like"/>
    <property type="match status" value="1"/>
</dbReference>
<dbReference type="SUPFAM" id="SSF51735">
    <property type="entry name" value="NAD(P)-binding Rossmann-fold domains"/>
    <property type="match status" value="1"/>
</dbReference>
<feature type="non-terminal residue" evidence="8">
    <location>
        <position position="1"/>
    </location>
</feature>
<dbReference type="CDD" id="cd05283">
    <property type="entry name" value="CAD1"/>
    <property type="match status" value="1"/>
</dbReference>
<accession>A0A5D2X9M5</accession>
<keyword evidence="4" id="KW-0479">Metal-binding</keyword>
<dbReference type="Proteomes" id="UP000323597">
    <property type="component" value="Chromosome A11"/>
</dbReference>
<name>A0A5D2X9M5_GOSMU</name>
<dbReference type="AlphaFoldDB" id="A0A5D2X9M5"/>
<feature type="domain" description="Enoyl reductase (ER)" evidence="7">
    <location>
        <begin position="11"/>
        <end position="310"/>
    </location>
</feature>
<dbReference type="SMART" id="SM00829">
    <property type="entry name" value="PKS_ER"/>
    <property type="match status" value="1"/>
</dbReference>
<keyword evidence="9" id="KW-1185">Reference proteome</keyword>
<dbReference type="InterPro" id="IPR047109">
    <property type="entry name" value="CAD-like"/>
</dbReference>
<organism evidence="8 9">
    <name type="scientific">Gossypium mustelinum</name>
    <name type="common">Cotton</name>
    <name type="synonym">Gossypium caicoense</name>
    <dbReference type="NCBI Taxonomy" id="34275"/>
    <lineage>
        <taxon>Eukaryota</taxon>
        <taxon>Viridiplantae</taxon>
        <taxon>Streptophyta</taxon>
        <taxon>Embryophyta</taxon>
        <taxon>Tracheophyta</taxon>
        <taxon>Spermatophyta</taxon>
        <taxon>Magnoliopsida</taxon>
        <taxon>eudicotyledons</taxon>
        <taxon>Gunneridae</taxon>
        <taxon>Pentapetalae</taxon>
        <taxon>rosids</taxon>
        <taxon>malvids</taxon>
        <taxon>Malvales</taxon>
        <taxon>Malvaceae</taxon>
        <taxon>Malvoideae</taxon>
        <taxon>Gossypium</taxon>
    </lineage>
</organism>
<dbReference type="InterPro" id="IPR020843">
    <property type="entry name" value="ER"/>
</dbReference>
<protein>
    <recommendedName>
        <fullName evidence="7">Enoyl reductase (ER) domain-containing protein</fullName>
    </recommendedName>
</protein>
<evidence type="ECO:0000256" key="4">
    <source>
        <dbReference type="ARBA" id="ARBA00022723"/>
    </source>
</evidence>
<dbReference type="FunFam" id="3.90.180.10:FF:000004">
    <property type="entry name" value="probable cinnamyl alcohol dehydrogenase"/>
    <property type="match status" value="1"/>
</dbReference>
<dbReference type="EMBL" id="CM017646">
    <property type="protein sequence ID" value="TYJ10699.1"/>
    <property type="molecule type" value="Genomic_DNA"/>
</dbReference>
<evidence type="ECO:0000256" key="2">
    <source>
        <dbReference type="ARBA" id="ARBA00008072"/>
    </source>
</evidence>
<dbReference type="FunFam" id="3.40.50.720:FF:000022">
    <property type="entry name" value="Cinnamyl alcohol dehydrogenase"/>
    <property type="match status" value="1"/>
</dbReference>
<comment type="cofactor">
    <cofactor evidence="1">
        <name>Zn(2+)</name>
        <dbReference type="ChEBI" id="CHEBI:29105"/>
    </cofactor>
</comment>
<dbReference type="InterPro" id="IPR011032">
    <property type="entry name" value="GroES-like_sf"/>
</dbReference>
<evidence type="ECO:0000256" key="5">
    <source>
        <dbReference type="ARBA" id="ARBA00022833"/>
    </source>
</evidence>
<dbReference type="InterPro" id="IPR036291">
    <property type="entry name" value="NAD(P)-bd_dom_sf"/>
</dbReference>
<dbReference type="Gene3D" id="3.40.50.720">
    <property type="entry name" value="NAD(P)-binding Rossmann-like Domain"/>
    <property type="match status" value="1"/>
</dbReference>
<proteinExistence type="inferred from homology"/>
<keyword evidence="5" id="KW-0862">Zinc</keyword>
<keyword evidence="6" id="KW-0560">Oxidoreductase</keyword>
<dbReference type="GO" id="GO:0009809">
    <property type="term" value="P:lignin biosynthetic process"/>
    <property type="evidence" value="ECO:0007669"/>
    <property type="project" value="UniProtKB-ARBA"/>
</dbReference>
<dbReference type="PROSITE" id="PS00059">
    <property type="entry name" value="ADH_ZINC"/>
    <property type="match status" value="1"/>
</dbReference>
<dbReference type="Pfam" id="PF08240">
    <property type="entry name" value="ADH_N"/>
    <property type="match status" value="1"/>
</dbReference>
<comment type="subunit">
    <text evidence="3">Homodimer.</text>
</comment>
<dbReference type="GO" id="GO:0016616">
    <property type="term" value="F:oxidoreductase activity, acting on the CH-OH group of donors, NAD or NADP as acceptor"/>
    <property type="evidence" value="ECO:0007669"/>
    <property type="project" value="InterPro"/>
</dbReference>
<evidence type="ECO:0000256" key="3">
    <source>
        <dbReference type="ARBA" id="ARBA00011738"/>
    </source>
</evidence>
<evidence type="ECO:0000313" key="9">
    <source>
        <dbReference type="Proteomes" id="UP000323597"/>
    </source>
</evidence>
<dbReference type="PANTHER" id="PTHR42683">
    <property type="entry name" value="ALDEHYDE REDUCTASE"/>
    <property type="match status" value="1"/>
</dbReference>
<dbReference type="InterPro" id="IPR002328">
    <property type="entry name" value="ADH_Zn_CS"/>
</dbReference>
<sequence>EHPKKALGWAARDSSAQLSPFTFSRRETGEKDVVFKVLYCGICLSDLHMIKNEWGNTVYPFLPGHEIVGEVTEVGSKVTKFKVGDRVGVGCMVGSCRSSHECANDLENYCSGVILTSGAKYHDRTITYGVHSDWMVADQHFVVLIPDNLPLNVAAPLLCAGISMYSPLRYNGLDKPSLHIGVVGLGGADSFLVNRDQDQLQAAMGTMDGILDTVSAKHPLLPLLELLKKHEKLILVGAPTQAHELPAFPLLGGRKLVGGSVIGGMKETQEMLDFAAKHNVKPKIEVVAIDYVNTAIRRLEKTNVKYRFVIDIENTLKPSSN</sequence>
<dbReference type="Gene3D" id="3.90.180.10">
    <property type="entry name" value="Medium-chain alcohol dehydrogenases, catalytic domain"/>
    <property type="match status" value="1"/>
</dbReference>
<gene>
    <name evidence="8" type="ORF">E1A91_A11G225200v1</name>
</gene>
<comment type="similarity">
    <text evidence="2">Belongs to the zinc-containing alcohol dehydrogenase family.</text>
</comment>
<evidence type="ECO:0000259" key="7">
    <source>
        <dbReference type="SMART" id="SM00829"/>
    </source>
</evidence>